<evidence type="ECO:0000256" key="1">
    <source>
        <dbReference type="ARBA" id="ARBA00001974"/>
    </source>
</evidence>
<evidence type="ECO:0000313" key="7">
    <source>
        <dbReference type="Proteomes" id="UP000247498"/>
    </source>
</evidence>
<feature type="compositionally biased region" description="Low complexity" evidence="4">
    <location>
        <begin position="24"/>
        <end position="62"/>
    </location>
</feature>
<protein>
    <recommendedName>
        <fullName evidence="5">Amine oxidase domain-containing protein</fullName>
    </recommendedName>
</protein>
<evidence type="ECO:0000259" key="5">
    <source>
        <dbReference type="Pfam" id="PF01593"/>
    </source>
</evidence>
<accession>A0A2V0PAL7</accession>
<feature type="region of interest" description="Disordered" evidence="4">
    <location>
        <begin position="1"/>
        <end position="89"/>
    </location>
</feature>
<dbReference type="OrthoDB" id="5046242at2759"/>
<proteinExistence type="predicted"/>
<sequence length="524" mass="53668">MALAAGSARHSAGRTAGQPQLPHAAVPSARAPRPAPRRAPAAAAALRGPVSSISSSSGRSPAPAAPAPLRPRARPAPRRPPPAAAAAPAAAPLPPAVDAVVVGAGLAGLHCAALLQARGLEVALLEAGDGPGGRVRTDAVGGFLLDRGFQIFLTGYPYSRAALDFDALRLRPFYAGARVRFQGGWHTVADPLRHFVDGVLSLANPIGSVFDKVNVGVFRLKSTLGSLDDVFAQPETTIEARLRAEGFSEAIIDRFFRPFLGGIFFDTRLGTSSRLFSFVMRMLATGQNCLPEGGIGAVSEQLAAKLAPGSLHLNARVAAIEPGGGGAGARVSLADGRSVEARRGVVVATEGPEAQRLLGAALKASPSKPEGGVGTCCLYFRAPSPPSPDNVLYLNGDGTGIVNNACFPSTVSPTYAPAGQALASVSVIGTHPELDDAALEAAVRAEVSAWFGGAAVSSWTHLRTYRIPFAQPSQAPPTNFKRPVALGGGVFVCGDHRDSATFEGALVSGRRAAEALLAAQGAGK</sequence>
<evidence type="ECO:0000256" key="3">
    <source>
        <dbReference type="PIRSR" id="PIRSR601613-1"/>
    </source>
</evidence>
<evidence type="ECO:0000256" key="4">
    <source>
        <dbReference type="SAM" id="MobiDB-lite"/>
    </source>
</evidence>
<dbReference type="GO" id="GO:0016491">
    <property type="term" value="F:oxidoreductase activity"/>
    <property type="evidence" value="ECO:0007669"/>
    <property type="project" value="UniProtKB-KW"/>
</dbReference>
<evidence type="ECO:0000313" key="6">
    <source>
        <dbReference type="EMBL" id="GBF94145.1"/>
    </source>
</evidence>
<dbReference type="Gene3D" id="3.50.50.60">
    <property type="entry name" value="FAD/NAD(P)-binding domain"/>
    <property type="match status" value="1"/>
</dbReference>
<dbReference type="InterPro" id="IPR036188">
    <property type="entry name" value="FAD/NAD-bd_sf"/>
</dbReference>
<dbReference type="InterPro" id="IPR001613">
    <property type="entry name" value="Flavin_amine_oxidase"/>
</dbReference>
<evidence type="ECO:0000256" key="2">
    <source>
        <dbReference type="ARBA" id="ARBA00023002"/>
    </source>
</evidence>
<dbReference type="PRINTS" id="PR00757">
    <property type="entry name" value="AMINEOXDASEF"/>
</dbReference>
<gene>
    <name evidence="6" type="ORF">Rsub_07132</name>
</gene>
<keyword evidence="2" id="KW-0560">Oxidoreductase</keyword>
<feature type="domain" description="Amine oxidase" evidence="5">
    <location>
        <begin position="106"/>
        <end position="517"/>
    </location>
</feature>
<dbReference type="Proteomes" id="UP000247498">
    <property type="component" value="Unassembled WGS sequence"/>
</dbReference>
<comment type="caution">
    <text evidence="6">The sequence shown here is derived from an EMBL/GenBank/DDBJ whole genome shotgun (WGS) entry which is preliminary data.</text>
</comment>
<dbReference type="Pfam" id="PF01593">
    <property type="entry name" value="Amino_oxidase"/>
    <property type="match status" value="1"/>
</dbReference>
<organism evidence="6 7">
    <name type="scientific">Raphidocelis subcapitata</name>
    <dbReference type="NCBI Taxonomy" id="307507"/>
    <lineage>
        <taxon>Eukaryota</taxon>
        <taxon>Viridiplantae</taxon>
        <taxon>Chlorophyta</taxon>
        <taxon>core chlorophytes</taxon>
        <taxon>Chlorophyceae</taxon>
        <taxon>CS clade</taxon>
        <taxon>Sphaeropleales</taxon>
        <taxon>Selenastraceae</taxon>
        <taxon>Raphidocelis</taxon>
    </lineage>
</organism>
<name>A0A2V0PAL7_9CHLO</name>
<dbReference type="InParanoid" id="A0A2V0PAL7"/>
<keyword evidence="7" id="KW-1185">Reference proteome</keyword>
<reference evidence="6 7" key="1">
    <citation type="journal article" date="2018" name="Sci. Rep.">
        <title>Raphidocelis subcapitata (=Pseudokirchneriella subcapitata) provides an insight into genome evolution and environmental adaptations in the Sphaeropleales.</title>
        <authorList>
            <person name="Suzuki S."/>
            <person name="Yamaguchi H."/>
            <person name="Nakajima N."/>
            <person name="Kawachi M."/>
        </authorList>
    </citation>
    <scope>NUCLEOTIDE SEQUENCE [LARGE SCALE GENOMIC DNA]</scope>
    <source>
        <strain evidence="6 7">NIES-35</strain>
    </source>
</reference>
<dbReference type="STRING" id="307507.A0A2V0PAL7"/>
<dbReference type="FunCoup" id="A0A2V0PAL7">
    <property type="interactions" value="440"/>
</dbReference>
<feature type="binding site" evidence="3">
    <location>
        <begin position="126"/>
        <end position="127"/>
    </location>
    <ligand>
        <name>FAD</name>
        <dbReference type="ChEBI" id="CHEBI:57692"/>
    </ligand>
</feature>
<dbReference type="SUPFAM" id="SSF51905">
    <property type="entry name" value="FAD/NAD(P)-binding domain"/>
    <property type="match status" value="1"/>
</dbReference>
<dbReference type="EMBL" id="BDRX01000048">
    <property type="protein sequence ID" value="GBF94145.1"/>
    <property type="molecule type" value="Genomic_DNA"/>
</dbReference>
<dbReference type="InterPro" id="IPR002937">
    <property type="entry name" value="Amino_oxidase"/>
</dbReference>
<dbReference type="AlphaFoldDB" id="A0A2V0PAL7"/>
<comment type="cofactor">
    <cofactor evidence="1">
        <name>FAD</name>
        <dbReference type="ChEBI" id="CHEBI:57692"/>
    </cofactor>
</comment>
<dbReference type="PANTHER" id="PTHR42841">
    <property type="entry name" value="AMINE OXIDASE"/>
    <property type="match status" value="1"/>
</dbReference>